<dbReference type="EMBL" id="ONZP01000050">
    <property type="protein sequence ID" value="SPJ71934.1"/>
    <property type="molecule type" value="Genomic_DNA"/>
</dbReference>
<feature type="domain" description="LITAF" evidence="3">
    <location>
        <begin position="120"/>
        <end position="202"/>
    </location>
</feature>
<dbReference type="SMART" id="SM00714">
    <property type="entry name" value="LITAF"/>
    <property type="match status" value="1"/>
</dbReference>
<dbReference type="AlphaFoldDB" id="A0AAE8M0N0"/>
<sequence length="227" mass="24691">MSPVSPEASSLTPVDAIAPPSYTADTAVRTDEKIAVEQRHINDDNLPEVVTETMHQPTHTSPPPVSEYNTTSAVSPAPTSITNWDGTQSPPILQHPALAQQQYSGHESMGIPMQQTPQRPTGPTVTPLHLLADQADSVDCPFCQRQTETKVKKSASSMTHIYATALFFTTFFGVIFPYACHCAPNISHFCKHCGRKVAFKERGGQMEGLGTPDHLREVSKYPAAPPQ</sequence>
<dbReference type="Pfam" id="PF10601">
    <property type="entry name" value="zf-LITAF-like"/>
    <property type="match status" value="1"/>
</dbReference>
<evidence type="ECO:0000259" key="3">
    <source>
        <dbReference type="PROSITE" id="PS51837"/>
    </source>
</evidence>
<keyword evidence="2" id="KW-0472">Membrane</keyword>
<keyword evidence="2" id="KW-1133">Transmembrane helix</keyword>
<feature type="region of interest" description="Disordered" evidence="1">
    <location>
        <begin position="54"/>
        <end position="92"/>
    </location>
</feature>
<gene>
    <name evidence="4" type="ORF">FTOL_01662</name>
</gene>
<evidence type="ECO:0000313" key="5">
    <source>
        <dbReference type="Proteomes" id="UP001187734"/>
    </source>
</evidence>
<name>A0AAE8M0N0_9HYPO</name>
<protein>
    <recommendedName>
        <fullName evidence="3">LITAF domain-containing protein</fullName>
    </recommendedName>
</protein>
<feature type="region of interest" description="Disordered" evidence="1">
    <location>
        <begin position="204"/>
        <end position="227"/>
    </location>
</feature>
<dbReference type="PROSITE" id="PS51837">
    <property type="entry name" value="LITAF"/>
    <property type="match status" value="1"/>
</dbReference>
<feature type="compositionally biased region" description="Polar residues" evidence="1">
    <location>
        <begin position="67"/>
        <end position="91"/>
    </location>
</feature>
<dbReference type="Proteomes" id="UP001187734">
    <property type="component" value="Unassembled WGS sequence"/>
</dbReference>
<dbReference type="InterPro" id="IPR006629">
    <property type="entry name" value="LITAF"/>
</dbReference>
<reference evidence="4" key="1">
    <citation type="submission" date="2018-03" db="EMBL/GenBank/DDBJ databases">
        <authorList>
            <person name="Guldener U."/>
        </authorList>
    </citation>
    <scope>NUCLEOTIDE SEQUENCE</scope>
</reference>
<keyword evidence="5" id="KW-1185">Reference proteome</keyword>
<evidence type="ECO:0000256" key="2">
    <source>
        <dbReference type="SAM" id="Phobius"/>
    </source>
</evidence>
<feature type="transmembrane region" description="Helical" evidence="2">
    <location>
        <begin position="160"/>
        <end position="179"/>
    </location>
</feature>
<comment type="caution">
    <text evidence="4">The sequence shown here is derived from an EMBL/GenBank/DDBJ whole genome shotgun (WGS) entry which is preliminary data.</text>
</comment>
<evidence type="ECO:0000256" key="1">
    <source>
        <dbReference type="SAM" id="MobiDB-lite"/>
    </source>
</evidence>
<accession>A0AAE8M0N0</accession>
<organism evidence="4 5">
    <name type="scientific">Fusarium torulosum</name>
    <dbReference type="NCBI Taxonomy" id="33205"/>
    <lineage>
        <taxon>Eukaryota</taxon>
        <taxon>Fungi</taxon>
        <taxon>Dikarya</taxon>
        <taxon>Ascomycota</taxon>
        <taxon>Pezizomycotina</taxon>
        <taxon>Sordariomycetes</taxon>
        <taxon>Hypocreomycetidae</taxon>
        <taxon>Hypocreales</taxon>
        <taxon>Nectriaceae</taxon>
        <taxon>Fusarium</taxon>
    </lineage>
</organism>
<proteinExistence type="predicted"/>
<evidence type="ECO:0000313" key="4">
    <source>
        <dbReference type="EMBL" id="SPJ71934.1"/>
    </source>
</evidence>
<feature type="region of interest" description="Disordered" evidence="1">
    <location>
        <begin position="1"/>
        <end position="25"/>
    </location>
</feature>
<keyword evidence="2" id="KW-0812">Transmembrane</keyword>